<comment type="caution">
    <text evidence="5">The sequence shown here is derived from an EMBL/GenBank/DDBJ whole genome shotgun (WGS) entry which is preliminary data.</text>
</comment>
<dbReference type="RefSeq" id="WP_120464412.1">
    <property type="nucleotide sequence ID" value="NZ_BMIW01000048.1"/>
</dbReference>
<dbReference type="Gene3D" id="3.40.50.2300">
    <property type="match status" value="2"/>
</dbReference>
<sequence length="329" mass="35738">MSNRRWLIGLIVLVVGLGYILSQFILSTMKINELVQQIGHSNAETAQVKYVVLISQELDNPFWREMEKGAEAAADRLGIKLGYIGPIRSNPAEQIRLLEKAITARPDAILVQGMADPGYDQLISAAADQGIPVLTVDADEPESRRLAYVGTDNRAAGEQLGRLVLQDASSNGRIGVIIGSELADNQRLRLEGFRSIIAASPDHEIVDIRSSNISHIGAAQQTKDMLSQDGDIGMIVGFSSLDAGGIVEGIKAAHKEGVRVYGFDDLEITRQGIARGEIIASIVQQPREIGAKSIEWLSSFFNGEKLSDRYYIPTYILEQEASAVGGVRP</sequence>
<evidence type="ECO:0000256" key="3">
    <source>
        <dbReference type="ARBA" id="ARBA00022729"/>
    </source>
</evidence>
<evidence type="ECO:0000313" key="5">
    <source>
        <dbReference type="EMBL" id="GGG17393.1"/>
    </source>
</evidence>
<dbReference type="InterPro" id="IPR025997">
    <property type="entry name" value="SBP_2_dom"/>
</dbReference>
<dbReference type="EMBL" id="BMIW01000048">
    <property type="protein sequence ID" value="GGG17393.1"/>
    <property type="molecule type" value="Genomic_DNA"/>
</dbReference>
<protein>
    <submittedName>
        <fullName evidence="5">Sugar ABC transporter substrate-binding protein</fullName>
    </submittedName>
</protein>
<evidence type="ECO:0000256" key="2">
    <source>
        <dbReference type="ARBA" id="ARBA00007639"/>
    </source>
</evidence>
<dbReference type="Pfam" id="PF13407">
    <property type="entry name" value="Peripla_BP_4"/>
    <property type="match status" value="1"/>
</dbReference>
<evidence type="ECO:0000313" key="6">
    <source>
        <dbReference type="Proteomes" id="UP000608420"/>
    </source>
</evidence>
<gene>
    <name evidence="5" type="ORF">GCM10010913_44320</name>
</gene>
<feature type="domain" description="Periplasmic binding protein" evidence="4">
    <location>
        <begin position="52"/>
        <end position="305"/>
    </location>
</feature>
<dbReference type="Proteomes" id="UP000608420">
    <property type="component" value="Unassembled WGS sequence"/>
</dbReference>
<dbReference type="PANTHER" id="PTHR46847:SF1">
    <property type="entry name" value="D-ALLOSE-BINDING PERIPLASMIC PROTEIN-RELATED"/>
    <property type="match status" value="1"/>
</dbReference>
<name>A0ABQ1W806_9BACL</name>
<keyword evidence="6" id="KW-1185">Reference proteome</keyword>
<comment type="similarity">
    <text evidence="2">Belongs to the bacterial solute-binding protein 2 family.</text>
</comment>
<dbReference type="InterPro" id="IPR028082">
    <property type="entry name" value="Peripla_BP_I"/>
</dbReference>
<keyword evidence="3" id="KW-0732">Signal</keyword>
<evidence type="ECO:0000259" key="4">
    <source>
        <dbReference type="Pfam" id="PF13407"/>
    </source>
</evidence>
<evidence type="ECO:0000256" key="1">
    <source>
        <dbReference type="ARBA" id="ARBA00004196"/>
    </source>
</evidence>
<comment type="subcellular location">
    <subcellularLocation>
        <location evidence="1">Cell envelope</location>
    </subcellularLocation>
</comment>
<accession>A0ABQ1W806</accession>
<proteinExistence type="inferred from homology"/>
<dbReference type="PANTHER" id="PTHR46847">
    <property type="entry name" value="D-ALLOSE-BINDING PERIPLASMIC PROTEIN-RELATED"/>
    <property type="match status" value="1"/>
</dbReference>
<reference evidence="6" key="1">
    <citation type="journal article" date="2019" name="Int. J. Syst. Evol. Microbiol.">
        <title>The Global Catalogue of Microorganisms (GCM) 10K type strain sequencing project: providing services to taxonomists for standard genome sequencing and annotation.</title>
        <authorList>
            <consortium name="The Broad Institute Genomics Platform"/>
            <consortium name="The Broad Institute Genome Sequencing Center for Infectious Disease"/>
            <person name="Wu L."/>
            <person name="Ma J."/>
        </authorList>
    </citation>
    <scope>NUCLEOTIDE SEQUENCE [LARGE SCALE GENOMIC DNA]</scope>
    <source>
        <strain evidence="6">CGMCC 1.15420</strain>
    </source>
</reference>
<dbReference type="SUPFAM" id="SSF53822">
    <property type="entry name" value="Periplasmic binding protein-like I"/>
    <property type="match status" value="1"/>
</dbReference>
<organism evidence="5 6">
    <name type="scientific">Paenibacillus aceti</name>
    <dbReference type="NCBI Taxonomy" id="1820010"/>
    <lineage>
        <taxon>Bacteria</taxon>
        <taxon>Bacillati</taxon>
        <taxon>Bacillota</taxon>
        <taxon>Bacilli</taxon>
        <taxon>Bacillales</taxon>
        <taxon>Paenibacillaceae</taxon>
        <taxon>Paenibacillus</taxon>
    </lineage>
</organism>